<dbReference type="AlphaFoldDB" id="A0A8S9PBG8"/>
<feature type="compositionally biased region" description="Basic and acidic residues" evidence="1">
    <location>
        <begin position="405"/>
        <end position="415"/>
    </location>
</feature>
<evidence type="ECO:0000313" key="4">
    <source>
        <dbReference type="Proteomes" id="UP000712600"/>
    </source>
</evidence>
<comment type="caution">
    <text evidence="3">The sequence shown here is derived from an EMBL/GenBank/DDBJ whole genome shotgun (WGS) entry which is preliminary data.</text>
</comment>
<dbReference type="InterPro" id="IPR052929">
    <property type="entry name" value="RNase_H-like_EbsB-rel"/>
</dbReference>
<dbReference type="PANTHER" id="PTHR47074">
    <property type="entry name" value="BNAC02G40300D PROTEIN"/>
    <property type="match status" value="1"/>
</dbReference>
<dbReference type="Proteomes" id="UP000712600">
    <property type="component" value="Unassembled WGS sequence"/>
</dbReference>
<feature type="region of interest" description="Disordered" evidence="1">
    <location>
        <begin position="395"/>
        <end position="424"/>
    </location>
</feature>
<gene>
    <name evidence="3" type="ORF">F2Q69_00002604</name>
</gene>
<evidence type="ECO:0000256" key="1">
    <source>
        <dbReference type="SAM" id="MobiDB-lite"/>
    </source>
</evidence>
<protein>
    <recommendedName>
        <fullName evidence="5">RNase H type-1 domain-containing protein</fullName>
    </recommendedName>
</protein>
<accession>A0A8S9PBG8</accession>
<evidence type="ECO:0008006" key="5">
    <source>
        <dbReference type="Google" id="ProtNLM"/>
    </source>
</evidence>
<organism evidence="3 4">
    <name type="scientific">Brassica cretica</name>
    <name type="common">Mustard</name>
    <dbReference type="NCBI Taxonomy" id="69181"/>
    <lineage>
        <taxon>Eukaryota</taxon>
        <taxon>Viridiplantae</taxon>
        <taxon>Streptophyta</taxon>
        <taxon>Embryophyta</taxon>
        <taxon>Tracheophyta</taxon>
        <taxon>Spermatophyta</taxon>
        <taxon>Magnoliopsida</taxon>
        <taxon>eudicotyledons</taxon>
        <taxon>Gunneridae</taxon>
        <taxon>Pentapetalae</taxon>
        <taxon>rosids</taxon>
        <taxon>malvids</taxon>
        <taxon>Brassicales</taxon>
        <taxon>Brassicaceae</taxon>
        <taxon>Brassiceae</taxon>
        <taxon>Brassica</taxon>
    </lineage>
</organism>
<feature type="chain" id="PRO_5035924664" description="RNase H type-1 domain-containing protein" evidence="2">
    <location>
        <begin position="25"/>
        <end position="424"/>
    </location>
</feature>
<evidence type="ECO:0000256" key="2">
    <source>
        <dbReference type="SAM" id="SignalP"/>
    </source>
</evidence>
<keyword evidence="2" id="KW-0732">Signal</keyword>
<feature type="signal peptide" evidence="2">
    <location>
        <begin position="1"/>
        <end position="24"/>
    </location>
</feature>
<evidence type="ECO:0000313" key="3">
    <source>
        <dbReference type="EMBL" id="KAF3514388.1"/>
    </source>
</evidence>
<name>A0A8S9PBG8_BRACR</name>
<proteinExistence type="predicted"/>
<dbReference type="EMBL" id="QGKX02001521">
    <property type="protein sequence ID" value="KAF3514388.1"/>
    <property type="molecule type" value="Genomic_DNA"/>
</dbReference>
<dbReference type="PANTHER" id="PTHR47074:SF11">
    <property type="entry name" value="REVERSE TRANSCRIPTASE-LIKE PROTEIN"/>
    <property type="match status" value="1"/>
</dbReference>
<sequence length="424" mass="47754">MSGTPLATLCRLQVSLLTWSLLESSKNKNIDWSLRRSFPWVLWHLWKVRNTLLFEKTQTPKSDIMNRAGEDADLWFQVNYPEAPLSIPTILAGPVHYLVWKKPRAGDLKCNVASSWINWQTQSGASSILRNDRGETLLHSRRAYANPVSEIHAALLSLLWAVESMMHLRQRRVIFEFSLPESYPQFLCLFEDLQSMLNRMDSWCLCLVSPTENRASESIARSVTRDNRSQSYVAQNGPVWLTTILQADAMDLSRGYSLLGVDRFLAFTRIALSQLFGADHSLIVARIDLSQSLDSLSRVTQHKLLYCGYSSWIALSQLLGAYRSLAVALIDLSRSLDSLSYSYSARIALVRLLVTDRSLAVTRLGSLSRSHSDCSLSIDASSMATCSGGSQHCPHRSFAQPSRSKKSDRNQKYVDDSSPETVRL</sequence>
<reference evidence="3" key="1">
    <citation type="submission" date="2019-12" db="EMBL/GenBank/DDBJ databases">
        <title>Genome sequencing and annotation of Brassica cretica.</title>
        <authorList>
            <person name="Studholme D.J."/>
            <person name="Sarris P."/>
        </authorList>
    </citation>
    <scope>NUCLEOTIDE SEQUENCE</scope>
    <source>
        <strain evidence="3">PFS-109/04</strain>
        <tissue evidence="3">Leaf</tissue>
    </source>
</reference>